<dbReference type="GO" id="GO:0016020">
    <property type="term" value="C:membrane"/>
    <property type="evidence" value="ECO:0007669"/>
    <property type="project" value="TreeGrafter"/>
</dbReference>
<name>A1ZH62_MICM2</name>
<dbReference type="SUPFAM" id="SSF69593">
    <property type="entry name" value="Glycerol-3-phosphate (1)-acyltransferase"/>
    <property type="match status" value="1"/>
</dbReference>
<evidence type="ECO:0000256" key="2">
    <source>
        <dbReference type="ARBA" id="ARBA00023315"/>
    </source>
</evidence>
<dbReference type="OrthoDB" id="9803035at2"/>
<dbReference type="InterPro" id="IPR007130">
    <property type="entry name" value="DAGAT"/>
</dbReference>
<dbReference type="PANTHER" id="PTHR22753:SF14">
    <property type="entry name" value="MONOACYLGLYCEROL_DIACYLGLYCEROL O-ACYLTRANSFERASE"/>
    <property type="match status" value="1"/>
</dbReference>
<dbReference type="SMART" id="SM00563">
    <property type="entry name" value="PlsC"/>
    <property type="match status" value="1"/>
</dbReference>
<dbReference type="EMBL" id="AAWS01000007">
    <property type="protein sequence ID" value="EAY30331.1"/>
    <property type="molecule type" value="Genomic_DNA"/>
</dbReference>
<accession>A1ZH62</accession>
<evidence type="ECO:0000313" key="4">
    <source>
        <dbReference type="EMBL" id="EAY30331.1"/>
    </source>
</evidence>
<keyword evidence="1" id="KW-0808">Transferase</keyword>
<dbReference type="InterPro" id="IPR002123">
    <property type="entry name" value="Plipid/glycerol_acylTrfase"/>
</dbReference>
<dbReference type="GO" id="GO:0008374">
    <property type="term" value="F:O-acyltransferase activity"/>
    <property type="evidence" value="ECO:0007669"/>
    <property type="project" value="InterPro"/>
</dbReference>
<evidence type="ECO:0000259" key="3">
    <source>
        <dbReference type="SMART" id="SM00563"/>
    </source>
</evidence>
<keyword evidence="5" id="KW-1185">Reference proteome</keyword>
<dbReference type="RefSeq" id="WP_002695276.1">
    <property type="nucleotide sequence ID" value="NZ_AAWS01000007.1"/>
</dbReference>
<dbReference type="AlphaFoldDB" id="A1ZH62"/>
<comment type="caution">
    <text evidence="4">The sequence shown here is derived from an EMBL/GenBank/DDBJ whole genome shotgun (WGS) entry which is preliminary data.</text>
</comment>
<evidence type="ECO:0000256" key="1">
    <source>
        <dbReference type="ARBA" id="ARBA00022679"/>
    </source>
</evidence>
<dbReference type="CDD" id="cd07987">
    <property type="entry name" value="LPLAT_MGAT-like"/>
    <property type="match status" value="1"/>
</dbReference>
<organism evidence="4 5">
    <name type="scientific">Microscilla marina ATCC 23134</name>
    <dbReference type="NCBI Taxonomy" id="313606"/>
    <lineage>
        <taxon>Bacteria</taxon>
        <taxon>Pseudomonadati</taxon>
        <taxon>Bacteroidota</taxon>
        <taxon>Cytophagia</taxon>
        <taxon>Cytophagales</taxon>
        <taxon>Microscillaceae</taxon>
        <taxon>Microscilla</taxon>
    </lineage>
</organism>
<feature type="domain" description="Phospholipid/glycerol acyltransferase" evidence="3">
    <location>
        <begin position="81"/>
        <end position="197"/>
    </location>
</feature>
<dbReference type="eggNOG" id="COG0204">
    <property type="taxonomic scope" value="Bacteria"/>
</dbReference>
<dbReference type="Proteomes" id="UP000004095">
    <property type="component" value="Unassembled WGS sequence"/>
</dbReference>
<evidence type="ECO:0000313" key="5">
    <source>
        <dbReference type="Proteomes" id="UP000004095"/>
    </source>
</evidence>
<protein>
    <submittedName>
        <fullName evidence="4">Probable membrane protein</fullName>
    </submittedName>
</protein>
<proteinExistence type="predicted"/>
<keyword evidence="2" id="KW-0012">Acyltransferase</keyword>
<dbReference type="Pfam" id="PF03982">
    <property type="entry name" value="DAGAT"/>
    <property type="match status" value="1"/>
</dbReference>
<sequence>MNEHQDQEDNDSKKIEQSKRIPLIPNAVNLPANIEENAPTLDFLNFQPPSKEFVANISAPFYSYFTPRFLGLDNIDNSRPYFFVGYHTLLSITDIFYVTELLLKKDIMLRSLADSFHFKVPGWNQFWEKMGMVKASRENCSALMTAGESVLVFPGGAREAFKRKNEQYKVNWQNRSGFAHMAIEHNYPIIPLASVGLEDAMDILYDADDMMNTWLGRFLKYTGIAKYIRDGEELPPIVKGLGWTLLPRPERLYLSFGEPIDVSEFAGKADDKAAQMAVREKVERSVKKQMDTLLKYRANDVENMGWLRRWLLKK</sequence>
<reference evidence="4 5" key="1">
    <citation type="submission" date="2007-01" db="EMBL/GenBank/DDBJ databases">
        <authorList>
            <person name="Haygood M."/>
            <person name="Podell S."/>
            <person name="Anderson C."/>
            <person name="Hopkinson B."/>
            <person name="Roe K."/>
            <person name="Barbeau K."/>
            <person name="Gaasterland T."/>
            <person name="Ferriera S."/>
            <person name="Johnson J."/>
            <person name="Kravitz S."/>
            <person name="Beeson K."/>
            <person name="Sutton G."/>
            <person name="Rogers Y.-H."/>
            <person name="Friedman R."/>
            <person name="Frazier M."/>
            <person name="Venter J.C."/>
        </authorList>
    </citation>
    <scope>NUCLEOTIDE SEQUENCE [LARGE SCALE GENOMIC DNA]</scope>
    <source>
        <strain evidence="4 5">ATCC 23134</strain>
    </source>
</reference>
<dbReference type="PANTHER" id="PTHR22753">
    <property type="entry name" value="TRANSMEMBRANE PROTEIN 68"/>
    <property type="match status" value="1"/>
</dbReference>
<gene>
    <name evidence="4" type="ORF">M23134_08160</name>
</gene>